<evidence type="ECO:0000313" key="2">
    <source>
        <dbReference type="Proteomes" id="UP000293846"/>
    </source>
</evidence>
<dbReference type="EMBL" id="SJTH01000121">
    <property type="protein sequence ID" value="TCJ00425.1"/>
    <property type="molecule type" value="Genomic_DNA"/>
</dbReference>
<reference evidence="1 2" key="1">
    <citation type="submission" date="2019-03" db="EMBL/GenBank/DDBJ databases">
        <authorList>
            <person name="Jensen L."/>
            <person name="Storgaard J."/>
            <person name="Sulaj E."/>
            <person name="Schramm A."/>
            <person name="Marshall I.P.G."/>
        </authorList>
    </citation>
    <scope>NUCLEOTIDE SEQUENCE [LARGE SCALE GENOMIC DNA]</scope>
    <source>
        <strain evidence="1 2">2017H2G3</strain>
    </source>
</reference>
<accession>A0A4R1AL89</accession>
<dbReference type="AlphaFoldDB" id="A0A4R1AL89"/>
<organism evidence="1 2">
    <name type="scientific">Cytobacillus praedii</name>
    <dbReference type="NCBI Taxonomy" id="1742358"/>
    <lineage>
        <taxon>Bacteria</taxon>
        <taxon>Bacillati</taxon>
        <taxon>Bacillota</taxon>
        <taxon>Bacilli</taxon>
        <taxon>Bacillales</taxon>
        <taxon>Bacillaceae</taxon>
        <taxon>Cytobacillus</taxon>
    </lineage>
</organism>
<evidence type="ECO:0000313" key="1">
    <source>
        <dbReference type="EMBL" id="TCJ00425.1"/>
    </source>
</evidence>
<proteinExistence type="predicted"/>
<dbReference type="Proteomes" id="UP000293846">
    <property type="component" value="Unassembled WGS sequence"/>
</dbReference>
<dbReference type="RefSeq" id="WP_131239663.1">
    <property type="nucleotide sequence ID" value="NZ_SJTH01000121.1"/>
</dbReference>
<keyword evidence="2" id="KW-1185">Reference proteome</keyword>
<gene>
    <name evidence="1" type="ORF">E0Y62_26895</name>
</gene>
<name>A0A4R1AL89_9BACI</name>
<protein>
    <submittedName>
        <fullName evidence="1">Uncharacterized protein</fullName>
    </submittedName>
</protein>
<sequence length="90" mass="10355">MRRVVIIGSYDEAAERRLREIESNYDSDKIKVKTKQSLITDDAEYHSISLIGTRGIRADEVMVDSRIAVGDVYAYGLRIVQMDWSKVKLF</sequence>
<comment type="caution">
    <text evidence="1">The sequence shown here is derived from an EMBL/GenBank/DDBJ whole genome shotgun (WGS) entry which is preliminary data.</text>
</comment>